<dbReference type="EMBL" id="MU277188">
    <property type="protein sequence ID" value="KAI0068068.1"/>
    <property type="molecule type" value="Genomic_DNA"/>
</dbReference>
<evidence type="ECO:0000313" key="2">
    <source>
        <dbReference type="Proteomes" id="UP000814140"/>
    </source>
</evidence>
<accession>A0ACB8THY7</accession>
<proteinExistence type="predicted"/>
<keyword evidence="2" id="KW-1185">Reference proteome</keyword>
<protein>
    <submittedName>
        <fullName evidence="1">Uncharacterized protein</fullName>
    </submittedName>
</protein>
<organism evidence="1 2">
    <name type="scientific">Artomyces pyxidatus</name>
    <dbReference type="NCBI Taxonomy" id="48021"/>
    <lineage>
        <taxon>Eukaryota</taxon>
        <taxon>Fungi</taxon>
        <taxon>Dikarya</taxon>
        <taxon>Basidiomycota</taxon>
        <taxon>Agaricomycotina</taxon>
        <taxon>Agaricomycetes</taxon>
        <taxon>Russulales</taxon>
        <taxon>Auriscalpiaceae</taxon>
        <taxon>Artomyces</taxon>
    </lineage>
</organism>
<evidence type="ECO:0000313" key="1">
    <source>
        <dbReference type="EMBL" id="KAI0068068.1"/>
    </source>
</evidence>
<reference evidence="1" key="2">
    <citation type="journal article" date="2022" name="New Phytol.">
        <title>Evolutionary transition to the ectomycorrhizal habit in the genomes of a hyperdiverse lineage of mushroom-forming fungi.</title>
        <authorList>
            <person name="Looney B."/>
            <person name="Miyauchi S."/>
            <person name="Morin E."/>
            <person name="Drula E."/>
            <person name="Courty P.E."/>
            <person name="Kohler A."/>
            <person name="Kuo A."/>
            <person name="LaButti K."/>
            <person name="Pangilinan J."/>
            <person name="Lipzen A."/>
            <person name="Riley R."/>
            <person name="Andreopoulos W."/>
            <person name="He G."/>
            <person name="Johnson J."/>
            <person name="Nolan M."/>
            <person name="Tritt A."/>
            <person name="Barry K.W."/>
            <person name="Grigoriev I.V."/>
            <person name="Nagy L.G."/>
            <person name="Hibbett D."/>
            <person name="Henrissat B."/>
            <person name="Matheny P.B."/>
            <person name="Labbe J."/>
            <person name="Martin F.M."/>
        </authorList>
    </citation>
    <scope>NUCLEOTIDE SEQUENCE</scope>
    <source>
        <strain evidence="1">HHB10654</strain>
    </source>
</reference>
<gene>
    <name evidence="1" type="ORF">BV25DRAFT_1818436</name>
</gene>
<comment type="caution">
    <text evidence="1">The sequence shown here is derived from an EMBL/GenBank/DDBJ whole genome shotgun (WGS) entry which is preliminary data.</text>
</comment>
<reference evidence="1" key="1">
    <citation type="submission" date="2021-03" db="EMBL/GenBank/DDBJ databases">
        <authorList>
            <consortium name="DOE Joint Genome Institute"/>
            <person name="Ahrendt S."/>
            <person name="Looney B.P."/>
            <person name="Miyauchi S."/>
            <person name="Morin E."/>
            <person name="Drula E."/>
            <person name="Courty P.E."/>
            <person name="Chicoki N."/>
            <person name="Fauchery L."/>
            <person name="Kohler A."/>
            <person name="Kuo A."/>
            <person name="Labutti K."/>
            <person name="Pangilinan J."/>
            <person name="Lipzen A."/>
            <person name="Riley R."/>
            <person name="Andreopoulos W."/>
            <person name="He G."/>
            <person name="Johnson J."/>
            <person name="Barry K.W."/>
            <person name="Grigoriev I.V."/>
            <person name="Nagy L."/>
            <person name="Hibbett D."/>
            <person name="Henrissat B."/>
            <person name="Matheny P.B."/>
            <person name="Labbe J."/>
            <person name="Martin F."/>
        </authorList>
    </citation>
    <scope>NUCLEOTIDE SEQUENCE</scope>
    <source>
        <strain evidence="1">HHB10654</strain>
    </source>
</reference>
<dbReference type="Proteomes" id="UP000814140">
    <property type="component" value="Unassembled WGS sequence"/>
</dbReference>
<name>A0ACB8THY7_9AGAM</name>
<sequence length="108" mass="12026">MKEVKGVNSRLSNKNSTEKVSTTAGSSSSSKDILNNLTNTPTPRVRRVPLRRDPVTGRPSAAQRLYMTESEIDEADRLADEKEAAAREDRCSDSEPEEANKTKRSRTF</sequence>